<feature type="binding site" evidence="12">
    <location>
        <begin position="13"/>
        <end position="15"/>
    </location>
    <ligand>
        <name>substrate</name>
    </ligand>
</feature>
<feature type="domain" description="Carbohydrate kinase PfkB" evidence="13">
    <location>
        <begin position="6"/>
        <end position="295"/>
    </location>
</feature>
<feature type="binding site" evidence="12">
    <location>
        <begin position="41"/>
        <end position="45"/>
    </location>
    <ligand>
        <name>substrate</name>
    </ligand>
</feature>
<feature type="binding site" evidence="12">
    <location>
        <begin position="252"/>
        <end position="253"/>
    </location>
    <ligand>
        <name>ATP</name>
        <dbReference type="ChEBI" id="CHEBI:30616"/>
    </ligand>
</feature>
<feature type="binding site" evidence="12">
    <location>
        <begin position="221"/>
        <end position="226"/>
    </location>
    <ligand>
        <name>ATP</name>
        <dbReference type="ChEBI" id="CHEBI:30616"/>
    </ligand>
</feature>
<evidence type="ECO:0000256" key="1">
    <source>
        <dbReference type="ARBA" id="ARBA00005380"/>
    </source>
</evidence>
<keyword evidence="5 12" id="KW-0479">Metal-binding</keyword>
<dbReference type="CDD" id="cd01174">
    <property type="entry name" value="ribokinase"/>
    <property type="match status" value="1"/>
</dbReference>
<dbReference type="InterPro" id="IPR011611">
    <property type="entry name" value="PfkB_dom"/>
</dbReference>
<evidence type="ECO:0000256" key="7">
    <source>
        <dbReference type="ARBA" id="ARBA00022777"/>
    </source>
</evidence>
<accession>A0A0D7WY26</accession>
<evidence type="ECO:0000256" key="8">
    <source>
        <dbReference type="ARBA" id="ARBA00022840"/>
    </source>
</evidence>
<dbReference type="EC" id="2.7.1.15" evidence="2 12"/>
<dbReference type="Gene3D" id="3.40.1190.20">
    <property type="match status" value="1"/>
</dbReference>
<evidence type="ECO:0000313" key="15">
    <source>
        <dbReference type="Proteomes" id="UP000032534"/>
    </source>
</evidence>
<evidence type="ECO:0000313" key="14">
    <source>
        <dbReference type="EMBL" id="KJD43864.1"/>
    </source>
</evidence>
<comment type="caution">
    <text evidence="14">The sequence shown here is derived from an EMBL/GenBank/DDBJ whole genome shotgun (WGS) entry which is preliminary data.</text>
</comment>
<feature type="binding site" evidence="12">
    <location>
        <position position="141"/>
    </location>
    <ligand>
        <name>substrate</name>
    </ligand>
</feature>
<comment type="similarity">
    <text evidence="1">Belongs to the carbohydrate kinase pfkB family.</text>
</comment>
<evidence type="ECO:0000256" key="12">
    <source>
        <dbReference type="HAMAP-Rule" id="MF_01987"/>
    </source>
</evidence>
<dbReference type="GO" id="GO:0005829">
    <property type="term" value="C:cytosol"/>
    <property type="evidence" value="ECO:0007669"/>
    <property type="project" value="TreeGrafter"/>
</dbReference>
<reference evidence="14 15" key="1">
    <citation type="submission" date="2014-11" db="EMBL/GenBank/DDBJ databases">
        <title>Draft Genome Sequences of Paenibacillus polymyxa NRRL B-30509 and Paenibacillus terrae NRRL B-30644, Strains from a Poultry Environment that Produce Tridecaptin A and Paenicidins.</title>
        <authorList>
            <person name="van Belkum M.J."/>
            <person name="Lohans C.T."/>
            <person name="Vederas J.C."/>
        </authorList>
    </citation>
    <scope>NUCLEOTIDE SEQUENCE [LARGE SCALE GENOMIC DNA]</scope>
    <source>
        <strain evidence="14 15">NRRL B-30644</strain>
    </source>
</reference>
<keyword evidence="8 12" id="KW-0067">ATP-binding</keyword>
<dbReference type="Pfam" id="PF00294">
    <property type="entry name" value="PfkB"/>
    <property type="match status" value="1"/>
</dbReference>
<comment type="cofactor">
    <cofactor evidence="12">
        <name>Mg(2+)</name>
        <dbReference type="ChEBI" id="CHEBI:18420"/>
    </cofactor>
    <text evidence="12">Requires a divalent cation, most likely magnesium in vivo, as an electrophilic catalyst to aid phosphoryl group transfer. It is the chelate of the metal and the nucleotide that is the actual substrate.</text>
</comment>
<dbReference type="PANTHER" id="PTHR10584">
    <property type="entry name" value="SUGAR KINASE"/>
    <property type="match status" value="1"/>
</dbReference>
<sequence length="305" mass="32148">MKENIITVIGSLNFDIILKQKRLAAKGETYTADSLTTTGGGKGANQAVQCAKLGASTWLVGAVGSDTFGDFLLRGLAEYGVNTEFVNRVNETTGVGVVQALEDGTVAATISQGANYTLTRQRIDEATPLLVKSNIVIFQLETPVDVVEYGIHKAKEQGCYVLLNAAPAAALSPEALSKVDCLVVNEPEASFYCGEVIDDLDSAMLHCEELFSKVGGVLIITLGKGGSLLYDGINKLHIKAADAAAIETTGAGDSYIGAFAFQILNGAEIGAAARFASEVAGITVTRIGAQPAMPTMEEFKRKYWV</sequence>
<comment type="activity regulation">
    <text evidence="12">Activated by a monovalent cation that binds near, but not in, the active site. The most likely occupant of the site in vivo is potassium. Ion binding induces a conformational change that may alter substrate affinity.</text>
</comment>
<dbReference type="EMBL" id="JTHP01000047">
    <property type="protein sequence ID" value="KJD43864.1"/>
    <property type="molecule type" value="Genomic_DNA"/>
</dbReference>
<dbReference type="InterPro" id="IPR011877">
    <property type="entry name" value="Ribokinase"/>
</dbReference>
<protein>
    <recommendedName>
        <fullName evidence="3 12">Ribokinase</fullName>
        <shortName evidence="12">RK</shortName>
        <ecNumber evidence="2 12">2.7.1.15</ecNumber>
    </recommendedName>
</protein>
<keyword evidence="10 12" id="KW-0630">Potassium</keyword>
<feature type="binding site" evidence="12">
    <location>
        <position position="249"/>
    </location>
    <ligand>
        <name>K(+)</name>
        <dbReference type="ChEBI" id="CHEBI:29103"/>
    </ligand>
</feature>
<dbReference type="Proteomes" id="UP000032534">
    <property type="component" value="Unassembled WGS sequence"/>
</dbReference>
<feature type="binding site" evidence="12">
    <location>
        <position position="288"/>
    </location>
    <ligand>
        <name>K(+)</name>
        <dbReference type="ChEBI" id="CHEBI:29103"/>
    </ligand>
</feature>
<dbReference type="AlphaFoldDB" id="A0A0D7WY26"/>
<keyword evidence="11 12" id="KW-0119">Carbohydrate metabolism</keyword>
<dbReference type="PROSITE" id="PS00583">
    <property type="entry name" value="PFKB_KINASES_1"/>
    <property type="match status" value="1"/>
</dbReference>
<dbReference type="HAMAP" id="MF_01987">
    <property type="entry name" value="Ribokinase"/>
    <property type="match status" value="1"/>
</dbReference>
<dbReference type="UniPathway" id="UPA00916">
    <property type="reaction ID" value="UER00889"/>
</dbReference>
<feature type="binding site" evidence="12">
    <location>
        <position position="283"/>
    </location>
    <ligand>
        <name>K(+)</name>
        <dbReference type="ChEBI" id="CHEBI:29103"/>
    </ligand>
</feature>
<dbReference type="PATRIC" id="fig|159743.3.peg.4501"/>
<dbReference type="GO" id="GO:0046872">
    <property type="term" value="F:metal ion binding"/>
    <property type="evidence" value="ECO:0007669"/>
    <property type="project" value="UniProtKB-KW"/>
</dbReference>
<evidence type="ECO:0000256" key="11">
    <source>
        <dbReference type="ARBA" id="ARBA00023277"/>
    </source>
</evidence>
<feature type="binding site" evidence="12">
    <location>
        <position position="185"/>
    </location>
    <ligand>
        <name>ATP</name>
        <dbReference type="ChEBI" id="CHEBI:30616"/>
    </ligand>
</feature>
<dbReference type="RefSeq" id="WP_044647827.1">
    <property type="nucleotide sequence ID" value="NZ_JTHP01000047.1"/>
</dbReference>
<keyword evidence="7 12" id="KW-0418">Kinase</keyword>
<evidence type="ECO:0000256" key="5">
    <source>
        <dbReference type="ARBA" id="ARBA00022723"/>
    </source>
</evidence>
<feature type="active site" description="Proton acceptor" evidence="12">
    <location>
        <position position="253"/>
    </location>
</feature>
<dbReference type="InterPro" id="IPR029056">
    <property type="entry name" value="Ribokinase-like"/>
</dbReference>
<evidence type="ECO:0000256" key="6">
    <source>
        <dbReference type="ARBA" id="ARBA00022741"/>
    </source>
</evidence>
<dbReference type="GO" id="GO:0005524">
    <property type="term" value="F:ATP binding"/>
    <property type="evidence" value="ECO:0007669"/>
    <property type="project" value="UniProtKB-UniRule"/>
</dbReference>
<keyword evidence="15" id="KW-1185">Reference proteome</keyword>
<comment type="subunit">
    <text evidence="12">Homodimer.</text>
</comment>
<evidence type="ECO:0000256" key="2">
    <source>
        <dbReference type="ARBA" id="ARBA00012035"/>
    </source>
</evidence>
<evidence type="ECO:0000256" key="10">
    <source>
        <dbReference type="ARBA" id="ARBA00022958"/>
    </source>
</evidence>
<dbReference type="SUPFAM" id="SSF53613">
    <property type="entry name" value="Ribokinase-like"/>
    <property type="match status" value="1"/>
</dbReference>
<dbReference type="InterPro" id="IPR002173">
    <property type="entry name" value="Carboh/pur_kinase_PfkB_CS"/>
</dbReference>
<dbReference type="OrthoDB" id="9775849at2"/>
<keyword evidence="4 12" id="KW-0808">Transferase</keyword>
<dbReference type="GO" id="GO:0019303">
    <property type="term" value="P:D-ribose catabolic process"/>
    <property type="evidence" value="ECO:0007669"/>
    <property type="project" value="UniProtKB-UniRule"/>
</dbReference>
<dbReference type="PANTHER" id="PTHR10584:SF166">
    <property type="entry name" value="RIBOKINASE"/>
    <property type="match status" value="1"/>
</dbReference>
<comment type="similarity">
    <text evidence="12">Belongs to the carbohydrate kinase PfkB family. Ribokinase subfamily.</text>
</comment>
<keyword evidence="12" id="KW-0963">Cytoplasm</keyword>
<evidence type="ECO:0000259" key="13">
    <source>
        <dbReference type="Pfam" id="PF00294"/>
    </source>
</evidence>
<gene>
    <name evidence="12" type="primary">rbsK</name>
    <name evidence="14" type="ORF">QD47_20265</name>
</gene>
<dbReference type="PRINTS" id="PR00990">
    <property type="entry name" value="RIBOKINASE"/>
</dbReference>
<keyword evidence="6 12" id="KW-0547">Nucleotide-binding</keyword>
<comment type="catalytic activity">
    <reaction evidence="12">
        <text>D-ribose + ATP = D-ribose 5-phosphate + ADP + H(+)</text>
        <dbReference type="Rhea" id="RHEA:13697"/>
        <dbReference type="ChEBI" id="CHEBI:15378"/>
        <dbReference type="ChEBI" id="CHEBI:30616"/>
        <dbReference type="ChEBI" id="CHEBI:47013"/>
        <dbReference type="ChEBI" id="CHEBI:78346"/>
        <dbReference type="ChEBI" id="CHEBI:456216"/>
        <dbReference type="EC" id="2.7.1.15"/>
    </reaction>
</comment>
<feature type="binding site" evidence="12">
    <location>
        <position position="286"/>
    </location>
    <ligand>
        <name>K(+)</name>
        <dbReference type="ChEBI" id="CHEBI:29103"/>
    </ligand>
</feature>
<evidence type="ECO:0000256" key="3">
    <source>
        <dbReference type="ARBA" id="ARBA00016943"/>
    </source>
</evidence>
<proteinExistence type="inferred from homology"/>
<comment type="subcellular location">
    <subcellularLocation>
        <location evidence="12">Cytoplasm</location>
    </subcellularLocation>
</comment>
<evidence type="ECO:0000256" key="4">
    <source>
        <dbReference type="ARBA" id="ARBA00022679"/>
    </source>
</evidence>
<comment type="caution">
    <text evidence="12">Lacks conserved residue(s) required for the propagation of feature annotation.</text>
</comment>
<evidence type="ECO:0000256" key="9">
    <source>
        <dbReference type="ARBA" id="ARBA00022842"/>
    </source>
</evidence>
<keyword evidence="9 12" id="KW-0460">Magnesium</keyword>
<dbReference type="InterPro" id="IPR002139">
    <property type="entry name" value="Ribo/fructo_kinase"/>
</dbReference>
<comment type="pathway">
    <text evidence="12">Carbohydrate metabolism; D-ribose degradation; D-ribose 5-phosphate from beta-D-ribopyranose: step 2/2.</text>
</comment>
<comment type="function">
    <text evidence="12">Catalyzes the phosphorylation of ribose at O-5 in a reaction requiring ATP and magnesium. The resulting D-ribose-5-phosphate can then be used either for sythesis of nucleotides, histidine, and tryptophan, or as a component of the pentose phosphate pathway.</text>
</comment>
<feature type="binding site" evidence="12">
    <location>
        <position position="253"/>
    </location>
    <ligand>
        <name>substrate</name>
    </ligand>
</feature>
<name>A0A0D7WY26_9BACL</name>
<dbReference type="GO" id="GO:0004747">
    <property type="term" value="F:ribokinase activity"/>
    <property type="evidence" value="ECO:0007669"/>
    <property type="project" value="UniProtKB-UniRule"/>
</dbReference>
<organism evidence="14 15">
    <name type="scientific">Paenibacillus terrae</name>
    <dbReference type="NCBI Taxonomy" id="159743"/>
    <lineage>
        <taxon>Bacteria</taxon>
        <taxon>Bacillati</taxon>
        <taxon>Bacillota</taxon>
        <taxon>Bacilli</taxon>
        <taxon>Bacillales</taxon>
        <taxon>Paenibacillaceae</taxon>
        <taxon>Paenibacillus</taxon>
    </lineage>
</organism>